<dbReference type="RefSeq" id="XP_043005065.1">
    <property type="nucleotide sequence ID" value="XM_043157697.1"/>
</dbReference>
<dbReference type="Proteomes" id="UP001049176">
    <property type="component" value="Chromosome 8"/>
</dbReference>
<dbReference type="KEGG" id="more:E1B28_012569"/>
<evidence type="ECO:0000256" key="1">
    <source>
        <dbReference type="SAM" id="MobiDB-lite"/>
    </source>
</evidence>
<reference evidence="3" key="1">
    <citation type="journal article" date="2021" name="Genome Biol. Evol.">
        <title>The assembled and annotated genome of the fairy-ring fungus Marasmius oreades.</title>
        <authorList>
            <person name="Hiltunen M."/>
            <person name="Ament-Velasquez S.L."/>
            <person name="Johannesson H."/>
        </authorList>
    </citation>
    <scope>NUCLEOTIDE SEQUENCE</scope>
    <source>
        <strain evidence="3">03SP1</strain>
    </source>
</reference>
<evidence type="ECO:0000256" key="2">
    <source>
        <dbReference type="SAM" id="Phobius"/>
    </source>
</evidence>
<keyword evidence="2" id="KW-0812">Transmembrane</keyword>
<name>A0A9P7UQX9_9AGAR</name>
<keyword evidence="2" id="KW-0472">Membrane</keyword>
<protein>
    <submittedName>
        <fullName evidence="3">Uncharacterized protein</fullName>
    </submittedName>
</protein>
<proteinExistence type="predicted"/>
<keyword evidence="2" id="KW-1133">Transmembrane helix</keyword>
<keyword evidence="4" id="KW-1185">Reference proteome</keyword>
<accession>A0A9P7UQX9</accession>
<dbReference type="EMBL" id="CM032188">
    <property type="protein sequence ID" value="KAG7088594.1"/>
    <property type="molecule type" value="Genomic_DNA"/>
</dbReference>
<dbReference type="AlphaFoldDB" id="A0A9P7UQX9"/>
<sequence length="167" mass="19514">MDIDSQEGDGQQMVPDDHDRPFSPSRNVFIVCGMPGIGKSYFLYYVLVERLLARLPTCLQTEPDYFIYWHAMGLSRISMTEFGEILPDNVWFLVDSNQDNVYPRDKILHSGARTLQATPSRANRLNWIDKLDVQPYQWYMKPSPVRELLMMYAAYNFFIVITFSHFA</sequence>
<evidence type="ECO:0000313" key="3">
    <source>
        <dbReference type="EMBL" id="KAG7088594.1"/>
    </source>
</evidence>
<dbReference type="GeneID" id="66081644"/>
<comment type="caution">
    <text evidence="3">The sequence shown here is derived from an EMBL/GenBank/DDBJ whole genome shotgun (WGS) entry which is preliminary data.</text>
</comment>
<organism evidence="3 4">
    <name type="scientific">Marasmius oreades</name>
    <name type="common">fairy-ring Marasmius</name>
    <dbReference type="NCBI Taxonomy" id="181124"/>
    <lineage>
        <taxon>Eukaryota</taxon>
        <taxon>Fungi</taxon>
        <taxon>Dikarya</taxon>
        <taxon>Basidiomycota</taxon>
        <taxon>Agaricomycotina</taxon>
        <taxon>Agaricomycetes</taxon>
        <taxon>Agaricomycetidae</taxon>
        <taxon>Agaricales</taxon>
        <taxon>Marasmiineae</taxon>
        <taxon>Marasmiaceae</taxon>
        <taxon>Marasmius</taxon>
    </lineage>
</organism>
<feature type="region of interest" description="Disordered" evidence="1">
    <location>
        <begin position="1"/>
        <end position="21"/>
    </location>
</feature>
<gene>
    <name evidence="3" type="ORF">E1B28_012569</name>
</gene>
<dbReference type="OrthoDB" id="19861at2759"/>
<feature type="transmembrane region" description="Helical" evidence="2">
    <location>
        <begin position="148"/>
        <end position="166"/>
    </location>
</feature>
<evidence type="ECO:0000313" key="4">
    <source>
        <dbReference type="Proteomes" id="UP001049176"/>
    </source>
</evidence>
<feature type="transmembrane region" description="Helical" evidence="2">
    <location>
        <begin position="28"/>
        <end position="47"/>
    </location>
</feature>